<name>A0ABY9LW11_9BURK</name>
<keyword evidence="3" id="KW-1185">Reference proteome</keyword>
<reference evidence="2 3" key="1">
    <citation type="submission" date="2023-08" db="EMBL/GenBank/DDBJ databases">
        <title>Achromobacter seleniivolatilans sp. nov., isolated from seleniferous soil.</title>
        <authorList>
            <person name="Zhang S."/>
            <person name="Li K."/>
            <person name="Peng J."/>
            <person name="Zhao Q."/>
            <person name="Wang H."/>
            <person name="Guo Y."/>
        </authorList>
    </citation>
    <scope>NUCLEOTIDE SEQUENCE [LARGE SCALE GENOMIC DNA]</scope>
    <source>
        <strain evidence="2 3">R39</strain>
    </source>
</reference>
<evidence type="ECO:0000256" key="1">
    <source>
        <dbReference type="ARBA" id="ARBA00022679"/>
    </source>
</evidence>
<dbReference type="Proteomes" id="UP001234798">
    <property type="component" value="Chromosome"/>
</dbReference>
<dbReference type="InterPro" id="IPR036901">
    <property type="entry name" value="Asp/Orn_carbamoylTrfase_sf"/>
</dbReference>
<organism evidence="2 3">
    <name type="scientific">Achromobacter seleniivolatilans</name>
    <dbReference type="NCBI Taxonomy" id="3047478"/>
    <lineage>
        <taxon>Bacteria</taxon>
        <taxon>Pseudomonadati</taxon>
        <taxon>Pseudomonadota</taxon>
        <taxon>Betaproteobacteria</taxon>
        <taxon>Burkholderiales</taxon>
        <taxon>Alcaligenaceae</taxon>
        <taxon>Achromobacter</taxon>
    </lineage>
</organism>
<keyword evidence="1" id="KW-0808">Transferase</keyword>
<evidence type="ECO:0000313" key="2">
    <source>
        <dbReference type="EMBL" id="WMD18717.1"/>
    </source>
</evidence>
<accession>A0ABY9LW11</accession>
<dbReference type="Gene3D" id="3.40.50.1370">
    <property type="entry name" value="Aspartate/ornithine carbamoyltransferase"/>
    <property type="match status" value="2"/>
</dbReference>
<evidence type="ECO:0000313" key="3">
    <source>
        <dbReference type="Proteomes" id="UP001234798"/>
    </source>
</evidence>
<gene>
    <name evidence="2" type="ORF">RAS12_19050</name>
</gene>
<sequence>MLNPQLDRRGELIHLLTTEGLPRRHVERLLDTASAYAAADVMPPAAPSELPVFLFLPDDAPDRDAFADAAARLSLLPVPLNAQADTLHSGAALAQTVAGLAPGILILRHAASGAAHCAAAHAAPGLRVINAGDGQHADPLPALALIRAMQEIKQDLTNLTVTIVGDIRHSRVARSVIHVMTTLGVPELRVAAPRTLLPEGLPQLGVRACATLQEGLLDADVIIALPLHVEQISGAWLPSAREYAYTHGLTPASLAFAKPDALLLPAGALSPGVEIDGDVAASLSAIEGQLADFEGHLRVAAISILAGGAS</sequence>
<protein>
    <submittedName>
        <fullName evidence="2">Aspartate carbamoyltransferase</fullName>
    </submittedName>
</protein>
<dbReference type="SUPFAM" id="SSF53671">
    <property type="entry name" value="Aspartate/ornithine carbamoyltransferase"/>
    <property type="match status" value="1"/>
</dbReference>
<dbReference type="EMBL" id="CP132976">
    <property type="protein sequence ID" value="WMD18717.1"/>
    <property type="molecule type" value="Genomic_DNA"/>
</dbReference>
<proteinExistence type="predicted"/>
<dbReference type="RefSeq" id="WP_306938067.1">
    <property type="nucleotide sequence ID" value="NZ_CP132976.1"/>
</dbReference>